<feature type="compositionally biased region" description="Polar residues" evidence="1">
    <location>
        <begin position="186"/>
        <end position="196"/>
    </location>
</feature>
<evidence type="ECO:0000256" key="1">
    <source>
        <dbReference type="SAM" id="MobiDB-lite"/>
    </source>
</evidence>
<organism evidence="3 4">
    <name type="scientific">Seminavis robusta</name>
    <dbReference type="NCBI Taxonomy" id="568900"/>
    <lineage>
        <taxon>Eukaryota</taxon>
        <taxon>Sar</taxon>
        <taxon>Stramenopiles</taxon>
        <taxon>Ochrophyta</taxon>
        <taxon>Bacillariophyta</taxon>
        <taxon>Bacillariophyceae</taxon>
        <taxon>Bacillariophycidae</taxon>
        <taxon>Naviculales</taxon>
        <taxon>Naviculaceae</taxon>
        <taxon>Seminavis</taxon>
    </lineage>
</organism>
<evidence type="ECO:0000256" key="2">
    <source>
        <dbReference type="SAM" id="SignalP"/>
    </source>
</evidence>
<dbReference type="Proteomes" id="UP001153069">
    <property type="component" value="Unassembled WGS sequence"/>
</dbReference>
<gene>
    <name evidence="3" type="ORF">SEMRO_506_G156350.1</name>
</gene>
<protein>
    <submittedName>
        <fullName evidence="3">Uncharacterized protein</fullName>
    </submittedName>
</protein>
<dbReference type="AlphaFoldDB" id="A0A9N8DZN8"/>
<reference evidence="3" key="1">
    <citation type="submission" date="2020-06" db="EMBL/GenBank/DDBJ databases">
        <authorList>
            <consortium name="Plant Systems Biology data submission"/>
        </authorList>
    </citation>
    <scope>NUCLEOTIDE SEQUENCE</scope>
    <source>
        <strain evidence="3">D6</strain>
    </source>
</reference>
<feature type="signal peptide" evidence="2">
    <location>
        <begin position="1"/>
        <end position="23"/>
    </location>
</feature>
<sequence length="296" mass="32169">MLRTMRLLLTSVLAILAPALVCSFHPTQRLNRPNNNPLLLQATTSPRETSLSATRQQEAQGLLDILLGRYANKSSGDDGDSIDGIIGDLIDSLSQARVSFDPAETFNGPLYAVLHQQGPKKPLWEKISLFSNNNVKGQQYTYNADTKEFDLVNYAEILGKGVFIQVEGTAKESKRPVSQAEDSNDQSETSAPTSSLLDGITSFFGSDKREQSSTTQQSSSSLLQCPCDIVATVAGGGLYVGGNKLFGLDFIQGTGLVRVLYADPNLRILESPYQNNGGWEDKGLIVVQVRQDLIPQ</sequence>
<comment type="caution">
    <text evidence="3">The sequence shown here is derived from an EMBL/GenBank/DDBJ whole genome shotgun (WGS) entry which is preliminary data.</text>
</comment>
<name>A0A9N8DZN8_9STRA</name>
<accession>A0A9N8DZN8</accession>
<dbReference type="OrthoDB" id="48201at2759"/>
<evidence type="ECO:0000313" key="3">
    <source>
        <dbReference type="EMBL" id="CAB9511848.1"/>
    </source>
</evidence>
<dbReference type="EMBL" id="CAICTM010000505">
    <property type="protein sequence ID" value="CAB9511848.1"/>
    <property type="molecule type" value="Genomic_DNA"/>
</dbReference>
<proteinExistence type="predicted"/>
<keyword evidence="4" id="KW-1185">Reference proteome</keyword>
<evidence type="ECO:0000313" key="4">
    <source>
        <dbReference type="Proteomes" id="UP001153069"/>
    </source>
</evidence>
<keyword evidence="2" id="KW-0732">Signal</keyword>
<feature type="chain" id="PRO_5040261466" evidence="2">
    <location>
        <begin position="24"/>
        <end position="296"/>
    </location>
</feature>
<feature type="region of interest" description="Disordered" evidence="1">
    <location>
        <begin position="173"/>
        <end position="197"/>
    </location>
</feature>